<organism evidence="8 10">
    <name type="scientific">Sphingobium yanoikuyae</name>
    <name type="common">Sphingomonas yanoikuyae</name>
    <dbReference type="NCBI Taxonomy" id="13690"/>
    <lineage>
        <taxon>Bacteria</taxon>
        <taxon>Pseudomonadati</taxon>
        <taxon>Pseudomonadota</taxon>
        <taxon>Alphaproteobacteria</taxon>
        <taxon>Sphingomonadales</taxon>
        <taxon>Sphingomonadaceae</taxon>
        <taxon>Sphingobium</taxon>
    </lineage>
</organism>
<dbReference type="PATRIC" id="fig|13690.12.peg.2516"/>
<comment type="cofactor">
    <cofactor evidence="1">
        <name>[4Fe-4S] cluster</name>
        <dbReference type="ChEBI" id="CHEBI:49883"/>
    </cofactor>
</comment>
<accession>A0A0J9D0Y7</accession>
<dbReference type="GO" id="GO:0051536">
    <property type="term" value="F:iron-sulfur cluster binding"/>
    <property type="evidence" value="ECO:0007669"/>
    <property type="project" value="UniProtKB-KW"/>
</dbReference>
<dbReference type="RefSeq" id="WP_048937940.1">
    <property type="nucleotide sequence ID" value="NZ_CP020925.1"/>
</dbReference>
<evidence type="ECO:0000256" key="4">
    <source>
        <dbReference type="ARBA" id="ARBA00023004"/>
    </source>
</evidence>
<dbReference type="PANTHER" id="PTHR11228">
    <property type="entry name" value="RADICAL SAM DOMAIN PROTEIN"/>
    <property type="match status" value="1"/>
</dbReference>
<dbReference type="PROSITE" id="PS51918">
    <property type="entry name" value="RADICAL_SAM"/>
    <property type="match status" value="1"/>
</dbReference>
<evidence type="ECO:0000259" key="6">
    <source>
        <dbReference type="PROSITE" id="PS51918"/>
    </source>
</evidence>
<dbReference type="InterPro" id="IPR013785">
    <property type="entry name" value="Aldolase_TIM"/>
</dbReference>
<dbReference type="Pfam" id="PF04055">
    <property type="entry name" value="Radical_SAM"/>
    <property type="match status" value="1"/>
</dbReference>
<evidence type="ECO:0000313" key="10">
    <source>
        <dbReference type="Proteomes" id="UP000077262"/>
    </source>
</evidence>
<name>A0A0J9D0Y7_SPHYA</name>
<dbReference type="NCBIfam" id="TIGR03977">
    <property type="entry name" value="rSAM_pair_HxsC"/>
    <property type="match status" value="1"/>
</dbReference>
<evidence type="ECO:0000313" key="9">
    <source>
        <dbReference type="Proteomes" id="UP000037029"/>
    </source>
</evidence>
<keyword evidence="4" id="KW-0408">Iron</keyword>
<keyword evidence="5" id="KW-0411">Iron-sulfur</keyword>
<dbReference type="EMBL" id="LSTR01000046">
    <property type="protein sequence ID" value="OAH42035.1"/>
    <property type="molecule type" value="Genomic_DNA"/>
</dbReference>
<dbReference type="InterPro" id="IPR058240">
    <property type="entry name" value="rSAM_sf"/>
</dbReference>
<keyword evidence="2" id="KW-0949">S-adenosyl-L-methionine</keyword>
<protein>
    <submittedName>
        <fullName evidence="8">His-Xaa-Ser system radical SAM maturase HxsC</fullName>
    </submittedName>
    <submittedName>
        <fullName evidence="7">Radical SAM protein</fullName>
    </submittedName>
</protein>
<dbReference type="GO" id="GO:0046872">
    <property type="term" value="F:metal ion binding"/>
    <property type="evidence" value="ECO:0007669"/>
    <property type="project" value="UniProtKB-KW"/>
</dbReference>
<dbReference type="PANTHER" id="PTHR11228:SF7">
    <property type="entry name" value="PQQA PEPTIDE CYCLASE"/>
    <property type="match status" value="1"/>
</dbReference>
<dbReference type="Proteomes" id="UP000037029">
    <property type="component" value="Chromosome"/>
</dbReference>
<dbReference type="CDD" id="cd01335">
    <property type="entry name" value="Radical_SAM"/>
    <property type="match status" value="1"/>
</dbReference>
<evidence type="ECO:0000256" key="5">
    <source>
        <dbReference type="ARBA" id="ARBA00023014"/>
    </source>
</evidence>
<dbReference type="SFLD" id="SFLDS00029">
    <property type="entry name" value="Radical_SAM"/>
    <property type="match status" value="1"/>
</dbReference>
<dbReference type="InterPro" id="IPR024032">
    <property type="entry name" value="rSAM_paired_HxsC"/>
</dbReference>
<dbReference type="SUPFAM" id="SSF102114">
    <property type="entry name" value="Radical SAM enzymes"/>
    <property type="match status" value="1"/>
</dbReference>
<proteinExistence type="predicted"/>
<keyword evidence="3" id="KW-0479">Metal-binding</keyword>
<reference evidence="7 9" key="2">
    <citation type="submission" date="2017-04" db="EMBL/GenBank/DDBJ databases">
        <title>Characterization, genome and methylation analysis of a phthalic acid esters degrading strain Sphingobium yanoikuyae SHJ.</title>
        <authorList>
            <person name="Feng L."/>
        </authorList>
    </citation>
    <scope>NUCLEOTIDE SEQUENCE [LARGE SCALE GENOMIC DNA]</scope>
    <source>
        <strain evidence="7 9">SHJ</strain>
    </source>
</reference>
<dbReference type="InterPro" id="IPR050377">
    <property type="entry name" value="Radical_SAM_PqqE_MftC-like"/>
</dbReference>
<dbReference type="EMBL" id="CP020925">
    <property type="protein sequence ID" value="ATP19919.1"/>
    <property type="molecule type" value="Genomic_DNA"/>
</dbReference>
<reference evidence="8 10" key="1">
    <citation type="submission" date="2016-02" db="EMBL/GenBank/DDBJ databases">
        <authorList>
            <person name="Wen L."/>
            <person name="He K."/>
            <person name="Yang H."/>
        </authorList>
    </citation>
    <scope>NUCLEOTIDE SEQUENCE [LARGE SCALE GENOMIC DNA]</scope>
    <source>
        <strain evidence="8 10">CD09_2</strain>
    </source>
</reference>
<dbReference type="SFLD" id="SFLDG01067">
    <property type="entry name" value="SPASM/twitch_domain_containing"/>
    <property type="match status" value="1"/>
</dbReference>
<dbReference type="Proteomes" id="UP000077262">
    <property type="component" value="Unassembled WGS sequence"/>
</dbReference>
<dbReference type="OrthoDB" id="4501241at2"/>
<dbReference type="InterPro" id="IPR007197">
    <property type="entry name" value="rSAM"/>
</dbReference>
<evidence type="ECO:0000256" key="1">
    <source>
        <dbReference type="ARBA" id="ARBA00001966"/>
    </source>
</evidence>
<sequence>MITLRGRSVEFNKAAMESGSPLLRLTTNRARPTPLRALEAFVYEGGEMPDGFGWYLLRSPDAMTRVPVGVPAAMLPAEFDHLADGDVVRLEPSRGGLRTLFRKAVPYNHFLLTERCNNYCLMCSQPPRAVEDGWIVDEILEALPLIDRQATEIGFTGGEPTLLGDRFIELVKAANSHLPATALHILSNGRTFAAGTLARDLGAVRHHDLMMGIPVYADLAHLHDHVVQANGAFDETIRGILALKAHGVRVEVRVVLQQQTIARLIPLAQFLARNLLFIDHVALMGLELTGFARANLEQIWIDPADYQAELAEAVGILDRAGLRTSIYNSQTCVLAPSIRRFARRSISDWKQEYMPDCTGCLAKNECGGFFSSAKIRYSRAISPITEYAT</sequence>
<evidence type="ECO:0000256" key="2">
    <source>
        <dbReference type="ARBA" id="ARBA00022691"/>
    </source>
</evidence>
<dbReference type="GO" id="GO:0003824">
    <property type="term" value="F:catalytic activity"/>
    <property type="evidence" value="ECO:0007669"/>
    <property type="project" value="InterPro"/>
</dbReference>
<dbReference type="SFLD" id="SFLDG01103">
    <property type="entry name" value="Uncharacterised_Radical_SAM_Su"/>
    <property type="match status" value="1"/>
</dbReference>
<gene>
    <name evidence="8" type="ORF">AX777_22385</name>
    <name evidence="7" type="ORF">BV87_16975</name>
</gene>
<evidence type="ECO:0000313" key="8">
    <source>
        <dbReference type="EMBL" id="OAH42035.1"/>
    </source>
</evidence>
<dbReference type="AlphaFoldDB" id="A0A0J9D0Y7"/>
<dbReference type="Gene3D" id="3.20.20.70">
    <property type="entry name" value="Aldolase class I"/>
    <property type="match status" value="1"/>
</dbReference>
<evidence type="ECO:0000256" key="3">
    <source>
        <dbReference type="ARBA" id="ARBA00022723"/>
    </source>
</evidence>
<evidence type="ECO:0000313" key="7">
    <source>
        <dbReference type="EMBL" id="ATP19919.1"/>
    </source>
</evidence>
<feature type="domain" description="Radical SAM core" evidence="6">
    <location>
        <begin position="102"/>
        <end position="327"/>
    </location>
</feature>